<comment type="caution">
    <text evidence="9">The sequence shown here is derived from an EMBL/GenBank/DDBJ whole genome shotgun (WGS) entry which is preliminary data.</text>
</comment>
<comment type="similarity">
    <text evidence="7">Belongs to the RnpA family.</text>
</comment>
<dbReference type="PROSITE" id="PS00648">
    <property type="entry name" value="RIBONUCLEASE_P"/>
    <property type="match status" value="1"/>
</dbReference>
<keyword evidence="4 7" id="KW-0255">Endonuclease</keyword>
<gene>
    <name evidence="7" type="primary">rnpA</name>
    <name evidence="9" type="ORF">BKA12_001950</name>
</gene>
<comment type="subunit">
    <text evidence="7">Consists of a catalytic RNA component (M1 or rnpB) and a protein subunit.</text>
</comment>
<dbReference type="GO" id="GO:0030677">
    <property type="term" value="C:ribonuclease P complex"/>
    <property type="evidence" value="ECO:0007669"/>
    <property type="project" value="TreeGrafter"/>
</dbReference>
<evidence type="ECO:0000313" key="9">
    <source>
        <dbReference type="EMBL" id="MBB5598870.1"/>
    </source>
</evidence>
<proteinExistence type="inferred from homology"/>
<dbReference type="PANTHER" id="PTHR33992">
    <property type="entry name" value="RIBONUCLEASE P PROTEIN COMPONENT"/>
    <property type="match status" value="1"/>
</dbReference>
<evidence type="ECO:0000256" key="6">
    <source>
        <dbReference type="ARBA" id="ARBA00022884"/>
    </source>
</evidence>
<dbReference type="InterPro" id="IPR020568">
    <property type="entry name" value="Ribosomal_Su5_D2-typ_SF"/>
</dbReference>
<keyword evidence="10" id="KW-1185">Reference proteome</keyword>
<dbReference type="GO" id="GO:0042781">
    <property type="term" value="F:3'-tRNA processing endoribonuclease activity"/>
    <property type="evidence" value="ECO:0007669"/>
    <property type="project" value="TreeGrafter"/>
</dbReference>
<evidence type="ECO:0000256" key="5">
    <source>
        <dbReference type="ARBA" id="ARBA00022801"/>
    </source>
</evidence>
<evidence type="ECO:0000256" key="8">
    <source>
        <dbReference type="NCBIfam" id="TIGR00188"/>
    </source>
</evidence>
<dbReference type="GO" id="GO:0001682">
    <property type="term" value="P:tRNA 5'-leader removal"/>
    <property type="evidence" value="ECO:0007669"/>
    <property type="project" value="UniProtKB-UniRule"/>
</dbReference>
<comment type="function">
    <text evidence="1 7">RNaseP catalyzes the removal of the 5'-leader sequence from pre-tRNA to produce the mature 5'-terminus. It can also cleave other RNA substrates such as 4.5S RNA. The protein component plays an auxiliary but essential role in vivo by binding to the 5'-leader sequence and broadening the substrate specificity of the ribozyme.</text>
</comment>
<keyword evidence="3 7" id="KW-0540">Nuclease</keyword>
<dbReference type="Gene3D" id="3.30.230.10">
    <property type="match status" value="1"/>
</dbReference>
<dbReference type="InterPro" id="IPR020539">
    <property type="entry name" value="RNase_P_CS"/>
</dbReference>
<dbReference type="RefSeq" id="WP_183643186.1">
    <property type="nucleotide sequence ID" value="NZ_JACHBL010000001.1"/>
</dbReference>
<evidence type="ECO:0000313" key="10">
    <source>
        <dbReference type="Proteomes" id="UP000523863"/>
    </source>
</evidence>
<protein>
    <recommendedName>
        <fullName evidence="7 8">Ribonuclease P protein component</fullName>
        <shortName evidence="7">RNase P protein</shortName>
        <shortName evidence="7">RNaseP protein</shortName>
        <ecNumber evidence="7 8">3.1.26.5</ecNumber>
    </recommendedName>
    <alternativeName>
        <fullName evidence="7">Protein C5</fullName>
    </alternativeName>
</protein>
<dbReference type="HAMAP" id="MF_00227">
    <property type="entry name" value="RNase_P"/>
    <property type="match status" value="1"/>
</dbReference>
<dbReference type="EMBL" id="JACHBL010000001">
    <property type="protein sequence ID" value="MBB5598870.1"/>
    <property type="molecule type" value="Genomic_DNA"/>
</dbReference>
<dbReference type="GO" id="GO:0004526">
    <property type="term" value="F:ribonuclease P activity"/>
    <property type="evidence" value="ECO:0007669"/>
    <property type="project" value="UniProtKB-UniRule"/>
</dbReference>
<keyword evidence="2 7" id="KW-0819">tRNA processing</keyword>
<evidence type="ECO:0000256" key="2">
    <source>
        <dbReference type="ARBA" id="ARBA00022694"/>
    </source>
</evidence>
<dbReference type="AlphaFoldDB" id="A0A7W8YCV6"/>
<evidence type="ECO:0000256" key="1">
    <source>
        <dbReference type="ARBA" id="ARBA00002663"/>
    </source>
</evidence>
<keyword evidence="5 7" id="KW-0378">Hydrolase</keyword>
<dbReference type="Proteomes" id="UP000523863">
    <property type="component" value="Unassembled WGS sequence"/>
</dbReference>
<dbReference type="Pfam" id="PF00825">
    <property type="entry name" value="Ribonuclease_P"/>
    <property type="match status" value="1"/>
</dbReference>
<reference evidence="9 10" key="1">
    <citation type="submission" date="2020-08" db="EMBL/GenBank/DDBJ databases">
        <title>Sequencing the genomes of 1000 actinobacteria strains.</title>
        <authorList>
            <person name="Klenk H.-P."/>
        </authorList>
    </citation>
    <scope>NUCLEOTIDE SEQUENCE [LARGE SCALE GENOMIC DNA]</scope>
    <source>
        <strain evidence="9 10">DSM 23694</strain>
    </source>
</reference>
<sequence>MLPAEHRMRTAGDFSNTVRSGARIGRRNVVVYAHFRTDEVPTRFGFIVSKKVGNAVTRNLVKRRLRALSADLVKEHPLGMGIVMRALPASSTASWDELGSDVHSAFKKIEKLHQEHHTQEGVDHVR</sequence>
<dbReference type="InterPro" id="IPR014721">
    <property type="entry name" value="Ribsml_uS5_D2-typ_fold_subgr"/>
</dbReference>
<accession>A0A7W8YCV6</accession>
<evidence type="ECO:0000256" key="4">
    <source>
        <dbReference type="ARBA" id="ARBA00022759"/>
    </source>
</evidence>
<dbReference type="GO" id="GO:0000049">
    <property type="term" value="F:tRNA binding"/>
    <property type="evidence" value="ECO:0007669"/>
    <property type="project" value="UniProtKB-UniRule"/>
</dbReference>
<dbReference type="SUPFAM" id="SSF54211">
    <property type="entry name" value="Ribosomal protein S5 domain 2-like"/>
    <property type="match status" value="1"/>
</dbReference>
<keyword evidence="6 7" id="KW-0694">RNA-binding</keyword>
<evidence type="ECO:0000256" key="3">
    <source>
        <dbReference type="ARBA" id="ARBA00022722"/>
    </source>
</evidence>
<comment type="catalytic activity">
    <reaction evidence="7">
        <text>Endonucleolytic cleavage of RNA, removing 5'-extranucleotides from tRNA precursor.</text>
        <dbReference type="EC" id="3.1.26.5"/>
    </reaction>
</comment>
<evidence type="ECO:0000256" key="7">
    <source>
        <dbReference type="HAMAP-Rule" id="MF_00227"/>
    </source>
</evidence>
<dbReference type="PANTHER" id="PTHR33992:SF1">
    <property type="entry name" value="RIBONUCLEASE P PROTEIN COMPONENT"/>
    <property type="match status" value="1"/>
</dbReference>
<organism evidence="9 10">
    <name type="scientific">Neomicrococcus lactis</name>
    <dbReference type="NCBI Taxonomy" id="732241"/>
    <lineage>
        <taxon>Bacteria</taxon>
        <taxon>Bacillati</taxon>
        <taxon>Actinomycetota</taxon>
        <taxon>Actinomycetes</taxon>
        <taxon>Micrococcales</taxon>
        <taxon>Micrococcaceae</taxon>
        <taxon>Neomicrococcus</taxon>
    </lineage>
</organism>
<name>A0A7W8YCV6_9MICC</name>
<dbReference type="EC" id="3.1.26.5" evidence="7 8"/>
<dbReference type="InterPro" id="IPR000100">
    <property type="entry name" value="RNase_P"/>
</dbReference>
<dbReference type="NCBIfam" id="TIGR00188">
    <property type="entry name" value="rnpA"/>
    <property type="match status" value="1"/>
</dbReference>